<evidence type="ECO:0000256" key="1">
    <source>
        <dbReference type="ARBA" id="ARBA00023125"/>
    </source>
</evidence>
<evidence type="ECO:0000313" key="2">
    <source>
        <dbReference type="EMBL" id="KYH30421.1"/>
    </source>
</evidence>
<proteinExistence type="predicted"/>
<dbReference type="STRING" id="1121338.CLTEP_26730"/>
<dbReference type="AlphaFoldDB" id="A0A151ARZ5"/>
<reference evidence="2 3" key="1">
    <citation type="submission" date="2016-02" db="EMBL/GenBank/DDBJ databases">
        <title>Genome sequence of Clostridium tepidiprofundi DSM 19306.</title>
        <authorList>
            <person name="Poehlein A."/>
            <person name="Daniel R."/>
        </authorList>
    </citation>
    <scope>NUCLEOTIDE SEQUENCE [LARGE SCALE GENOMIC DNA]</scope>
    <source>
        <strain evidence="2 3">DSM 19306</strain>
    </source>
</reference>
<dbReference type="EMBL" id="LTBA01000080">
    <property type="protein sequence ID" value="KYH30421.1"/>
    <property type="molecule type" value="Genomic_DNA"/>
</dbReference>
<gene>
    <name evidence="2" type="ORF">CLTEP_26730</name>
</gene>
<sequence length="90" mass="10557">MQSNKTCPIVQQYLSYLVVIKDRADSTKKYHTDLRTFFNYIMNLHNIPIAGENFAQTDLKFIKSITLYDIYSFISYCQKSLISLPKTRAH</sequence>
<evidence type="ECO:0000313" key="3">
    <source>
        <dbReference type="Proteomes" id="UP000075531"/>
    </source>
</evidence>
<dbReference type="GO" id="GO:0003677">
    <property type="term" value="F:DNA binding"/>
    <property type="evidence" value="ECO:0007669"/>
    <property type="project" value="UniProtKB-KW"/>
</dbReference>
<dbReference type="PATRIC" id="fig|1121338.3.peg.2789"/>
<dbReference type="InterPro" id="IPR010998">
    <property type="entry name" value="Integrase_recombinase_N"/>
</dbReference>
<keyword evidence="3" id="KW-1185">Reference proteome</keyword>
<evidence type="ECO:0008006" key="4">
    <source>
        <dbReference type="Google" id="ProtNLM"/>
    </source>
</evidence>
<comment type="caution">
    <text evidence="2">The sequence shown here is derived from an EMBL/GenBank/DDBJ whole genome shotgun (WGS) entry which is preliminary data.</text>
</comment>
<dbReference type="Proteomes" id="UP000075531">
    <property type="component" value="Unassembled WGS sequence"/>
</dbReference>
<protein>
    <recommendedName>
        <fullName evidence="4">Core-binding (CB) domain-containing protein</fullName>
    </recommendedName>
</protein>
<keyword evidence="1" id="KW-0238">DNA-binding</keyword>
<dbReference type="Gene3D" id="1.10.150.130">
    <property type="match status" value="1"/>
</dbReference>
<organism evidence="2 3">
    <name type="scientific">Clostridium tepidiprofundi DSM 19306</name>
    <dbReference type="NCBI Taxonomy" id="1121338"/>
    <lineage>
        <taxon>Bacteria</taxon>
        <taxon>Bacillati</taxon>
        <taxon>Bacillota</taxon>
        <taxon>Clostridia</taxon>
        <taxon>Eubacteriales</taxon>
        <taxon>Clostridiaceae</taxon>
        <taxon>Clostridium</taxon>
    </lineage>
</organism>
<name>A0A151ARZ5_9CLOT</name>
<accession>A0A151ARZ5</accession>